<evidence type="ECO:0000313" key="3">
    <source>
        <dbReference type="Proteomes" id="UP000672027"/>
    </source>
</evidence>
<evidence type="ECO:0000256" key="1">
    <source>
        <dbReference type="SAM" id="Phobius"/>
    </source>
</evidence>
<dbReference type="RefSeq" id="WP_210225856.1">
    <property type="nucleotide sequence ID" value="NZ_CP072800.1"/>
</dbReference>
<accession>A0ABX7X2H2</accession>
<keyword evidence="1" id="KW-0812">Transmembrane</keyword>
<proteinExistence type="predicted"/>
<keyword evidence="1" id="KW-1133">Transmembrane helix</keyword>
<keyword evidence="1" id="KW-0472">Membrane</keyword>
<dbReference type="Proteomes" id="UP000672027">
    <property type="component" value="Chromosome"/>
</dbReference>
<organism evidence="2 3">
    <name type="scientific">Candidatus Thiothrix anitrata</name>
    <dbReference type="NCBI Taxonomy" id="2823902"/>
    <lineage>
        <taxon>Bacteria</taxon>
        <taxon>Pseudomonadati</taxon>
        <taxon>Pseudomonadota</taxon>
        <taxon>Gammaproteobacteria</taxon>
        <taxon>Thiotrichales</taxon>
        <taxon>Thiotrichaceae</taxon>
        <taxon>Thiothrix</taxon>
    </lineage>
</organism>
<name>A0ABX7X2H2_9GAMM</name>
<sequence>MSTSAIARDIAQIKYDLAELKAITHVTWLRTRPQMEWYFALPVALMAYFMVLSPLRTAGTPVSEAVDTAFEAVNTAAERAGAWLASINYAMPSLYRGQALRGCLTSRPWH</sequence>
<feature type="transmembrane region" description="Helical" evidence="1">
    <location>
        <begin position="37"/>
        <end position="55"/>
    </location>
</feature>
<evidence type="ECO:0000313" key="2">
    <source>
        <dbReference type="EMBL" id="QTR48988.1"/>
    </source>
</evidence>
<protein>
    <submittedName>
        <fullName evidence="2">Uncharacterized protein</fullName>
    </submittedName>
</protein>
<keyword evidence="3" id="KW-1185">Reference proteome</keyword>
<dbReference type="EMBL" id="CP072800">
    <property type="protein sequence ID" value="QTR48988.1"/>
    <property type="molecule type" value="Genomic_DNA"/>
</dbReference>
<gene>
    <name evidence="2" type="ORF">J8380_11965</name>
</gene>
<reference evidence="2 3" key="1">
    <citation type="submission" date="2021-04" db="EMBL/GenBank/DDBJ databases">
        <title>Genomics, taxonomy and metabolism of representatives of sulfur bacteria of the genus Thiothrix: Thiothrix fructosivorans QT, Thiothrix unzii A1T and three new species, Thiothrix subterranea sp. nov., Thiothrix litoralis sp. nov. and 'Candidatus Thiothrix anitrata' sp. nov.</title>
        <authorList>
            <person name="Ravin N.V."/>
            <person name="Smolyakov D."/>
            <person name="Rudenko T.S."/>
            <person name="Mardanov A.V."/>
            <person name="Beletsky A.V."/>
            <person name="Markov N.D."/>
            <person name="Fomenkov A.I."/>
            <person name="Roberts R.J."/>
            <person name="Karnachuk O.V."/>
            <person name="Novikov A."/>
            <person name="Grabovich M.Y."/>
        </authorList>
    </citation>
    <scope>NUCLEOTIDE SEQUENCE [LARGE SCALE GENOMIC DNA]</scope>
    <source>
        <strain evidence="2 3">A52</strain>
    </source>
</reference>